<gene>
    <name evidence="2" type="ORF">MSPICULIGERA_LOCUS22234</name>
</gene>
<organism evidence="2 3">
    <name type="scientific">Mesorhabditis spiculigera</name>
    <dbReference type="NCBI Taxonomy" id="96644"/>
    <lineage>
        <taxon>Eukaryota</taxon>
        <taxon>Metazoa</taxon>
        <taxon>Ecdysozoa</taxon>
        <taxon>Nematoda</taxon>
        <taxon>Chromadorea</taxon>
        <taxon>Rhabditida</taxon>
        <taxon>Rhabditina</taxon>
        <taxon>Rhabditomorpha</taxon>
        <taxon>Rhabditoidea</taxon>
        <taxon>Rhabditidae</taxon>
        <taxon>Mesorhabditinae</taxon>
        <taxon>Mesorhabditis</taxon>
    </lineage>
</organism>
<feature type="region of interest" description="Disordered" evidence="1">
    <location>
        <begin position="1"/>
        <end position="53"/>
    </location>
</feature>
<keyword evidence="3" id="KW-1185">Reference proteome</keyword>
<evidence type="ECO:0000256" key="1">
    <source>
        <dbReference type="SAM" id="MobiDB-lite"/>
    </source>
</evidence>
<comment type="caution">
    <text evidence="2">The sequence shown here is derived from an EMBL/GenBank/DDBJ whole genome shotgun (WGS) entry which is preliminary data.</text>
</comment>
<dbReference type="EMBL" id="CATQJA010002687">
    <property type="protein sequence ID" value="CAJ0584172.1"/>
    <property type="molecule type" value="Genomic_DNA"/>
</dbReference>
<evidence type="ECO:0000313" key="2">
    <source>
        <dbReference type="EMBL" id="CAJ0584172.1"/>
    </source>
</evidence>
<evidence type="ECO:0000313" key="3">
    <source>
        <dbReference type="Proteomes" id="UP001177023"/>
    </source>
</evidence>
<dbReference type="Proteomes" id="UP001177023">
    <property type="component" value="Unassembled WGS sequence"/>
</dbReference>
<reference evidence="2" key="1">
    <citation type="submission" date="2023-06" db="EMBL/GenBank/DDBJ databases">
        <authorList>
            <person name="Delattre M."/>
        </authorList>
    </citation>
    <scope>NUCLEOTIDE SEQUENCE</scope>
    <source>
        <strain evidence="2">AF72</strain>
    </source>
</reference>
<dbReference type="AlphaFoldDB" id="A0AA36DBF9"/>
<feature type="compositionally biased region" description="Basic and acidic residues" evidence="1">
    <location>
        <begin position="29"/>
        <end position="41"/>
    </location>
</feature>
<feature type="non-terminal residue" evidence="2">
    <location>
        <position position="212"/>
    </location>
</feature>
<accession>A0AA36DBF9</accession>
<name>A0AA36DBF9_9BILA</name>
<sequence>MRKPAKKKKSDHTGTAPTSPKPKRAVPAKAEEAKVKSEQNDKPGLIHRAVGPFKRLVRRFKKTKDANPPVMPPNQVKPKTLSACPGAGQAFSGKNGRTEEATFDAILDGSSTASAPSTPTPPSPKVVMGVANMPVATEVHCILCDKPGIPVEGRLMCATHTIAYYVRPKNILECEQREGCTVFREYVKLTPPQWVSISFGLAVHEAALLSAV</sequence>
<feature type="compositionally biased region" description="Basic residues" evidence="1">
    <location>
        <begin position="1"/>
        <end position="10"/>
    </location>
</feature>
<protein>
    <submittedName>
        <fullName evidence="2">Uncharacterized protein</fullName>
    </submittedName>
</protein>
<proteinExistence type="predicted"/>